<keyword evidence="3" id="KW-1185">Reference proteome</keyword>
<evidence type="ECO:0000313" key="3">
    <source>
        <dbReference type="Proteomes" id="UP001219518"/>
    </source>
</evidence>
<dbReference type="AlphaFoldDB" id="A0AAE1LS14"/>
<protein>
    <submittedName>
        <fullName evidence="2">3-dehydroquinate synthase</fullName>
    </submittedName>
</protein>
<feature type="compositionally biased region" description="Basic residues" evidence="1">
    <location>
        <begin position="405"/>
        <end position="416"/>
    </location>
</feature>
<evidence type="ECO:0000256" key="1">
    <source>
        <dbReference type="SAM" id="MobiDB-lite"/>
    </source>
</evidence>
<feature type="region of interest" description="Disordered" evidence="1">
    <location>
        <begin position="121"/>
        <end position="249"/>
    </location>
</feature>
<dbReference type="EMBL" id="JAHWGI010001411">
    <property type="protein sequence ID" value="KAK3930486.1"/>
    <property type="molecule type" value="Genomic_DNA"/>
</dbReference>
<feature type="compositionally biased region" description="Basic and acidic residues" evidence="1">
    <location>
        <begin position="146"/>
        <end position="170"/>
    </location>
</feature>
<gene>
    <name evidence="2" type="ORF">KUF71_005220</name>
</gene>
<reference evidence="2" key="1">
    <citation type="submission" date="2021-07" db="EMBL/GenBank/DDBJ databases">
        <authorList>
            <person name="Catto M.A."/>
            <person name="Jacobson A."/>
            <person name="Kennedy G."/>
            <person name="Labadie P."/>
            <person name="Hunt B.G."/>
            <person name="Srinivasan R."/>
        </authorList>
    </citation>
    <scope>NUCLEOTIDE SEQUENCE</scope>
    <source>
        <strain evidence="2">PL_HMW_Pooled</strain>
        <tissue evidence="2">Head</tissue>
    </source>
</reference>
<feature type="region of interest" description="Disordered" evidence="1">
    <location>
        <begin position="312"/>
        <end position="346"/>
    </location>
</feature>
<feature type="compositionally biased region" description="Low complexity" evidence="1">
    <location>
        <begin position="433"/>
        <end position="442"/>
    </location>
</feature>
<sequence>MGEQCVRVSGAGMGAPCMCMGVHSSAPAPVCWRARRRGGEESARMSWSPNPRPVLLSPRRRVPIGVNAPFSASPRPRHRCPAGRHRCHEFPAEHLQAEGGSRSGRGPRRASLSIASPLLSGAGAEMEPPQGEVATTSPATPSEQHQQSRDAPQRTADDNNRGCQKGHDDEQGAPCGEDAQDALRTGPGPPTRGHVSPAAGTQDVSPRTFSEVVRASPSLAHRPGEVTSSAGTEARDQGDQDEDDGDDARRLVQCLRGALLDTEHRDADVEVILVDQPQGAEEPFGGYVDGDKAEDGVHATLRSPPRILVFDEDSKRHNASSASSTSLESAVSDLPGLSEAQPDSDHLQDAVVVTAHRDRRFLRPLKRIVRIYLRRRVAPSEAMGNLQGSEGKLGRSSASGGKSPGKQRKGLAKKSPFRPGKGPAPAPPPTQPPRGQGQAQAPEPDDEEDSTAVLALPGRAGGSGGGGGGGHSGTAAAAAAAHGPAAAVTAGHSAGTDVCSAGSGSADSGGTHSSLSDPFLTPHAALTPDAGSHYSDADNDDEEDVIGAELDAQEEEEDDDDDLLSDARTLTPASARHSSRLQDKTSDDDATLTDCDDRSDWERTPTRTPARTPVHAHGLYGQQQEQQVQTVKASLQNLSTAESVGLSRDDLTHSMAGSMAGSLAGSVSSVSGLSGSVGSVSGAVSSLGGNSLMSGSMSGSRTSFTVTRHRKVDLAQARIGKAEDSGAAEARGKQL</sequence>
<feature type="region of interest" description="Disordered" evidence="1">
    <location>
        <begin position="382"/>
        <end position="628"/>
    </location>
</feature>
<feature type="compositionally biased region" description="Low complexity" evidence="1">
    <location>
        <begin position="319"/>
        <end position="332"/>
    </location>
</feature>
<feature type="compositionally biased region" description="Polar residues" evidence="1">
    <location>
        <begin position="133"/>
        <end position="145"/>
    </location>
</feature>
<feature type="compositionally biased region" description="Acidic residues" evidence="1">
    <location>
        <begin position="537"/>
        <end position="564"/>
    </location>
</feature>
<accession>A0AAE1LS14</accession>
<feature type="compositionally biased region" description="Gly residues" evidence="1">
    <location>
        <begin position="459"/>
        <end position="472"/>
    </location>
</feature>
<feature type="compositionally biased region" description="Pro residues" evidence="1">
    <location>
        <begin position="422"/>
        <end position="432"/>
    </location>
</feature>
<reference evidence="2" key="2">
    <citation type="journal article" date="2023" name="BMC Genomics">
        <title>Pest status, molecular evolution, and epigenetic factors derived from the genome assembly of Frankliniella fusca, a thysanopteran phytovirus vector.</title>
        <authorList>
            <person name="Catto M.A."/>
            <person name="Labadie P.E."/>
            <person name="Jacobson A.L."/>
            <person name="Kennedy G.G."/>
            <person name="Srinivasan R."/>
            <person name="Hunt B.G."/>
        </authorList>
    </citation>
    <scope>NUCLEOTIDE SEQUENCE</scope>
    <source>
        <strain evidence="2">PL_HMW_Pooled</strain>
    </source>
</reference>
<name>A0AAE1LS14_9NEOP</name>
<proteinExistence type="predicted"/>
<comment type="caution">
    <text evidence="2">The sequence shown here is derived from an EMBL/GenBank/DDBJ whole genome shotgun (WGS) entry which is preliminary data.</text>
</comment>
<feature type="compositionally biased region" description="Low complexity" evidence="1">
    <location>
        <begin position="500"/>
        <end position="514"/>
    </location>
</feature>
<feature type="compositionally biased region" description="Basic and acidic residues" evidence="1">
    <location>
        <begin position="595"/>
        <end position="605"/>
    </location>
</feature>
<dbReference type="Proteomes" id="UP001219518">
    <property type="component" value="Unassembled WGS sequence"/>
</dbReference>
<organism evidence="2 3">
    <name type="scientific">Frankliniella fusca</name>
    <dbReference type="NCBI Taxonomy" id="407009"/>
    <lineage>
        <taxon>Eukaryota</taxon>
        <taxon>Metazoa</taxon>
        <taxon>Ecdysozoa</taxon>
        <taxon>Arthropoda</taxon>
        <taxon>Hexapoda</taxon>
        <taxon>Insecta</taxon>
        <taxon>Pterygota</taxon>
        <taxon>Neoptera</taxon>
        <taxon>Paraneoptera</taxon>
        <taxon>Thysanoptera</taxon>
        <taxon>Terebrantia</taxon>
        <taxon>Thripoidea</taxon>
        <taxon>Thripidae</taxon>
        <taxon>Frankliniella</taxon>
    </lineage>
</organism>
<feature type="region of interest" description="Disordered" evidence="1">
    <location>
        <begin position="276"/>
        <end position="297"/>
    </location>
</feature>
<feature type="compositionally biased region" description="Low complexity" evidence="1">
    <location>
        <begin position="473"/>
        <end position="491"/>
    </location>
</feature>
<evidence type="ECO:0000313" key="2">
    <source>
        <dbReference type="EMBL" id="KAK3930486.1"/>
    </source>
</evidence>